<evidence type="ECO:0000313" key="5">
    <source>
        <dbReference type="EMBL" id="PJJ40881.1"/>
    </source>
</evidence>
<accession>A0A2M9A595</accession>
<dbReference type="OrthoDB" id="154460at2"/>
<dbReference type="SUPFAM" id="SSF51445">
    <property type="entry name" value="(Trans)glycosidases"/>
    <property type="match status" value="1"/>
</dbReference>
<comment type="caution">
    <text evidence="5">The sequence shown here is derived from an EMBL/GenBank/DDBJ whole genome shotgun (WGS) entry which is preliminary data.</text>
</comment>
<gene>
    <name evidence="5" type="ORF">BGX16_0833</name>
</gene>
<dbReference type="Gene3D" id="3.20.20.80">
    <property type="entry name" value="Glycosidases"/>
    <property type="match status" value="1"/>
</dbReference>
<name>A0A2M9A595_9BACT</name>
<proteinExistence type="inferred from homology"/>
<feature type="domain" description="Glycoside hydrolase family 5" evidence="4">
    <location>
        <begin position="167"/>
        <end position="408"/>
    </location>
</feature>
<dbReference type="GO" id="GO:0004553">
    <property type="term" value="F:hydrolase activity, hydrolyzing O-glycosyl compounds"/>
    <property type="evidence" value="ECO:0007669"/>
    <property type="project" value="InterPro"/>
</dbReference>
<evidence type="ECO:0000313" key="6">
    <source>
        <dbReference type="Proteomes" id="UP000231134"/>
    </source>
</evidence>
<dbReference type="Proteomes" id="UP000231134">
    <property type="component" value="Unassembled WGS sequence"/>
</dbReference>
<evidence type="ECO:0000256" key="2">
    <source>
        <dbReference type="ARBA" id="ARBA00023295"/>
    </source>
</evidence>
<keyword evidence="2 3" id="KW-0326">Glycosidase</keyword>
<dbReference type="RefSeq" id="WP_100424916.1">
    <property type="nucleotide sequence ID" value="NZ_JAQXKX010000059.1"/>
</dbReference>
<dbReference type="EMBL" id="PGEX01000001">
    <property type="protein sequence ID" value="PJJ40881.1"/>
    <property type="molecule type" value="Genomic_DNA"/>
</dbReference>
<dbReference type="AlphaFoldDB" id="A0A2M9A595"/>
<keyword evidence="1 3" id="KW-0378">Hydrolase</keyword>
<comment type="similarity">
    <text evidence="3">Belongs to the glycosyl hydrolase 5 (cellulase A) family.</text>
</comment>
<keyword evidence="6" id="KW-1185">Reference proteome</keyword>
<dbReference type="Pfam" id="PF00150">
    <property type="entry name" value="Cellulase"/>
    <property type="match status" value="1"/>
</dbReference>
<dbReference type="PROSITE" id="PS00659">
    <property type="entry name" value="GLYCOSYL_HYDROL_F5"/>
    <property type="match status" value="1"/>
</dbReference>
<evidence type="ECO:0000259" key="4">
    <source>
        <dbReference type="Pfam" id="PF00150"/>
    </source>
</evidence>
<dbReference type="InterPro" id="IPR001547">
    <property type="entry name" value="Glyco_hydro_5"/>
</dbReference>
<dbReference type="PROSITE" id="PS51257">
    <property type="entry name" value="PROKAR_LIPOPROTEIN"/>
    <property type="match status" value="1"/>
</dbReference>
<evidence type="ECO:0000256" key="1">
    <source>
        <dbReference type="ARBA" id="ARBA00022801"/>
    </source>
</evidence>
<dbReference type="GO" id="GO:0000272">
    <property type="term" value="P:polysaccharide catabolic process"/>
    <property type="evidence" value="ECO:0007669"/>
    <property type="project" value="InterPro"/>
</dbReference>
<protein>
    <submittedName>
        <fullName evidence="5">Cellulase (Glycosyl hydrolase family 5)</fullName>
    </submittedName>
</protein>
<dbReference type="InterPro" id="IPR018087">
    <property type="entry name" value="Glyco_hydro_5_CS"/>
</dbReference>
<organism evidence="5 6">
    <name type="scientific">Hallerella succinigenes</name>
    <dbReference type="NCBI Taxonomy" id="1896222"/>
    <lineage>
        <taxon>Bacteria</taxon>
        <taxon>Pseudomonadati</taxon>
        <taxon>Fibrobacterota</taxon>
        <taxon>Fibrobacteria</taxon>
        <taxon>Fibrobacterales</taxon>
        <taxon>Fibrobacteraceae</taxon>
        <taxon>Hallerella</taxon>
    </lineage>
</organism>
<reference evidence="5 6" key="1">
    <citation type="submission" date="2017-11" db="EMBL/GenBank/DDBJ databases">
        <title>Animal gut microbial communities from fecal samples from Wisconsin, USA.</title>
        <authorList>
            <person name="Neumann A."/>
        </authorList>
    </citation>
    <scope>NUCLEOTIDE SEQUENCE [LARGE SCALE GENOMIC DNA]</scope>
    <source>
        <strain evidence="5 6">UWS3</strain>
    </source>
</reference>
<evidence type="ECO:0000256" key="3">
    <source>
        <dbReference type="RuleBase" id="RU361153"/>
    </source>
</evidence>
<dbReference type="PANTHER" id="PTHR34142">
    <property type="entry name" value="ENDO-BETA-1,4-GLUCANASE A"/>
    <property type="match status" value="1"/>
</dbReference>
<sequence>MKIRYLLGALLLSLLSACDEDLSPSPVLEEERARQQAIADSIAKEIAIQDSIAYEQLLDSLAEVARRDSIIRDSLVRDSIIQDSIRQIAIRDSIVRDSIVRDSLKQDSIRQVYDLQDSLLQLDVHVAEPTIEPRRVGPVGQYGEMKVGLNADGHGRIYGSCPAYSTPGNEVQVRGMSLYWSLIENGTDFYNDEKITWMVDSMHIELIRAAMGVDLNWGRGNYFTDTEKYRAFLDATIESAIKNDIYVIVDYHSHKAHLDPKSSMLFFEYVAQKWGAYDNVIFEIYNEPTDARWNWIKLYAETVIPVIRKYSDNMVIVGSPAWDQTPDLFVKEPVEGENISYSFHYYAGSHKISNQGIRAEKAMAGGLSVIVSEWGTINANGDGDVSEHNSEWQEWVDKFQLSSANWSASCVPEGASAFESRNMELTASGQWLADSVFSKNPTFYVKCK</sequence>
<dbReference type="InterPro" id="IPR017853">
    <property type="entry name" value="GH"/>
</dbReference>
<dbReference type="PANTHER" id="PTHR34142:SF1">
    <property type="entry name" value="GLYCOSIDE HYDROLASE FAMILY 5 DOMAIN-CONTAINING PROTEIN"/>
    <property type="match status" value="1"/>
</dbReference>